<feature type="chain" id="PRO_5040516187" evidence="3">
    <location>
        <begin position="23"/>
        <end position="3586"/>
    </location>
</feature>
<dbReference type="Pfam" id="PF04403">
    <property type="entry name" value="PqiA"/>
    <property type="match status" value="1"/>
</dbReference>
<keyword evidence="5" id="KW-1185">Reference proteome</keyword>
<evidence type="ECO:0000313" key="4">
    <source>
        <dbReference type="EMBL" id="CAB9514500.1"/>
    </source>
</evidence>
<comment type="caution">
    <text evidence="4">The sequence shown here is derived from an EMBL/GenBank/DDBJ whole genome shotgun (WGS) entry which is preliminary data.</text>
</comment>
<feature type="compositionally biased region" description="Basic and acidic residues" evidence="1">
    <location>
        <begin position="3551"/>
        <end position="3561"/>
    </location>
</feature>
<feature type="signal peptide" evidence="3">
    <location>
        <begin position="1"/>
        <end position="22"/>
    </location>
</feature>
<feature type="transmembrane region" description="Helical" evidence="2">
    <location>
        <begin position="3256"/>
        <end position="3274"/>
    </location>
</feature>
<feature type="compositionally biased region" description="Basic and acidic residues" evidence="1">
    <location>
        <begin position="3577"/>
        <end position="3586"/>
    </location>
</feature>
<feature type="transmembrane region" description="Helical" evidence="2">
    <location>
        <begin position="3074"/>
        <end position="3099"/>
    </location>
</feature>
<reference evidence="4" key="1">
    <citation type="submission" date="2020-06" db="EMBL/GenBank/DDBJ databases">
        <authorList>
            <consortium name="Plant Systems Biology data submission"/>
        </authorList>
    </citation>
    <scope>NUCLEOTIDE SEQUENCE</scope>
    <source>
        <strain evidence="4">D6</strain>
    </source>
</reference>
<feature type="transmembrane region" description="Helical" evidence="2">
    <location>
        <begin position="3119"/>
        <end position="3141"/>
    </location>
</feature>
<name>A0A9N8E604_9STRA</name>
<keyword evidence="2" id="KW-0812">Transmembrane</keyword>
<sequence>MRILGRMIYAIAALAAAATASAAEIDWGPESSHAVPNLTSLQGYPGVLSREAVETAVEADIRNKVKTWAQDGTITTDRAHPKNVPKSRDLSSSSQDDLEFGGLNEILATFVINVPELNLMTDVIGVTATVNVIGTCGGIQIDSVFLDYKKGGSSTLTYKVAVNKLDVKCQFEVDWDLGVLDVSDKLKIRIVIKDSDFQIAVTLKGSPPDTATFSGCEALINLASIDSSGGFSSKILNELSDLIIEIVRNEVEVISDIVCDFVADFASTVDELLVSLGDTLAPYLRKVGNIDPLQLEKDLNVDEELVDLTDSTLGDVLQVFIDNLQGVIGAFQINTFIELNVLNKKGALEIVNSGRRRHLQSIGDCLQFRRRELNPLKELAHDVRKLFETEVSNILEPVSNLLDFEPVTNILEPILPAGFWRRLQTDVPIIDTENLFVLNNFTLDRAEIVGLNTFKDTMFLEIIGKQTLRTDLELEGLGFRVMFTVDFDINGLNRREKITATIPINGITVTASYLIGLSEERVNSLTLADLVNTTNLLPCLQSTLVAAGVSELDVKVQEVGTAVVEGVIDTGVDELINTAVEAAICTYQDLILTAVPNIFQNNVTVIVNDFLECYIRTIASQAVCVPSESGSVIISSGFFDDTGSTSTSSGSSGESLTFNLGEEKITTYDTGASASAPAPAPGEPVTVTVVTSSETGSTSASTTGVVEKITSFLGFGDDDELSAGFIDFRDLLLPPEEAKSLGGSGTQPYGDLIAMAFSMMRDKMASTDNATGMATINTEVIQPLTEAQSGIAGMFKYSQQLFNFSLETSMLDSLGSFMRHLDIRAFNASVGNVDTVVNPFSFLQPTNQAHVLENILHFGPVPGKLLTTTLDLNVDVGGVNTPITLRNEIGINATTLELDVLANLEILVPVLRFLKFPITDILNVNCWMALFQTPTMKAKGIDGVAIQDFLAEIASMTLNLECSSCTSIFLPQVLETFEEVGVTKTLGNRLSLLLEDVMTSDVASSFITELLKLGESAATLCPHSPTYNTSVETKQEELSLPMPPLSNRSIDSLVFATVVGAEIIAVLFAESHLADTNGTIPDSLVSEVEFQDTVEVDGSLLDWTRLNETFIPFAGDLLEMARAYLGPQDSGSLGVNQILGEYLNADGSWRLSLENSSFELEGLKISVDSVEVTGLDSFVEFYILDPVEPQTLQNTIVLDSMSLKIDVSLDATSTKDPPRPYSFSLDVADVNLTASLFVAVDMEKLAAIEIGSILFVDNILPCAMSAVNDMHVSGMFVSVGNISNPTVGGLLPDAAQAVSRSMEELFENFGSEMVEALNMAFDTSLRGVINNFLTSSLNSSSCASRPDNGVVATDGASKAIIDLRDLLLTPENALRLGGSGMQPYGDLFPTVFSMLHESILHGDESDGLLDVNSMVVDSFTEGQSGTKGSLRFQRDFFSQALKLLPMGPLTSLEQWLEASIFDARIDNINTLVGPLSLLQPSHQAHVLENMINFGPVSGRPVNTTLGVSIAMGGSLPLLNMHNEFNITASVSEIDVFADIGLQLDEGKLFKFPLGDILELHCWLAMVATPSTSAATSNLFGLELKTLLMRLVSLSMALECSNCTNPVLPELIQVLDDSGVSEVLGNRIGPLVQEIATGPWFRSIMKTFIQFGDDAARMCPHSPLFSQSPLSTEVESAPPPFPPLSELSLDSLLFTSALAAEIVTVLIADNHVQGAVDLKTQGTVESKTKDIDELEELSESSVLLDWTDLNDTHVPFIGQILDFVKDYVNGPTGSTAEALAINTMIADNLGSDGHFGIPLGDFAFEVSGLALTFHHIELQGLTSFSSFQVLHGIAPRVFSNNFTLGELHVGLNMSVDVLETPDPPKHVNVSLKLQDIDVSVPVYFAVDGERLASINIGSLLHTTNILPCLLSTVAGVRVQELLVSVKNIVGVSVHGFLPETGSALSESISTVLDQFGETITSSIPKIFDGTMKKVVNEYLKGVEKTECQHFSVDSSSPYIDFRELFLTPDDRSSNAYGDLIPLVKNMLDSVLQTVDPVTELPKVNDMIIAPLTAMQSGIPGTVAVQGDMFAHSFQGFEEAGIDHVIFELLDARIENIDTMGQPLELLEPNATNGFLLDNRATLGTELRPLRLAVKSRLRFASAFMNTDDEIELFAAFNEVPLFAVILARIGAEELMTYPLQYIGHIHCWLSTLVAPTLAAIARGQTEIDPALAIEYFGIVFSNFHLGASCADCSTPGLLVLPELLDILQESGAKDDLGRRVLEDSIRLLQSDFVQVWLLRFLQGSMRRCPRTASLEENNIVLVSPEVPPITPHMLETGTFAVFAFFQVGAVVLAETMSVLGTENVEPIFKDPEPNFPPETRLVDFTALDTYPVGGLVKYFLEGLNSYLGEPSIDPVTGESSLGINELLGANPLFELDTYGMEFEDFGLEANGVKISVKTFQMSGIDTFTKFRILDIDGPTSLQNELGWERLHFEVTLEAKVLQTGELSNYTATFEISDIQTSMELMLALDYELLKNLQLGSLLRMAYILPCIQAAVRHVELSKVKVDIGQISKLQLKGFRSQKTAKAAEGLESMLLDRFGEVLADATPTLFSVAVRPLLNSLITSYLQNSDFRCDEFSFGDNSPGFVDFRDFLLSPWLSNKYGGSGDEQYGDLIRTAYGISKLSLLDPHPENGLEMLTPVIGNLTFPGVLLNQGIRFDVRQLHADITLRVSDLSVLNLDSIGPPLSILAPIKEEAHQLNNTGTFGVGPRPVVLGARIYMHIKGFDGVDIVNDFDLSLDIHSATVVLAILLKISEDAFVNFPIRDILNINCWIALIPPPLLDIYGFVEPGTDLTAAITNMDFSASKLKLALDCHNCTSPALLELSRLLSAEGASEDVTDLANRVIATITDKLGGAFLQDQINRLLVNAPRHCSHSNDYDPEARPLVYEMFQSAKPPAGSYIPIMTLIFAPLGFALAAVLLVRRLVGRRQRKWLASLPSEQIFLIQQRQEKEDQDEAAVNALSTSMYRSTEIPFFLRQLIPVIIVVNIGFFLSGHLNDGGRVLVSFVIAGETFTLDDFFIFSIGQSTIDMWHAGGKELALLILLFSGVWPYTKQLITLALWFLPPGVVSSNRRGQFLLWLDILAKWSMLDIIVMIITVAGFRVSIKNPDLAFVPPDLYAIELFVVPMWGLYANMIAQVISQVSSHFIVHYHRRMTLKAKETYEKALEAPLSEQSPVTETKSVKDLVISSNDDDDMKSNLCRHSFSRNHRIGAALLIVRRYVNPILLFASLLTCVLMVVSCDIPSMKLETLGVVGLMIELGQDLQEAVRYEGVFSIAQLLMEQAKFLGGITNYIGLAFLAFLFISTVLVVPILQIATLLFHWFAPLTSVQRKKVAVFLEILQAWQYSEVYILAVIIESWQLGSVSQLMLNQFCTSLDFTLNLLVYYGVLSQNDAQCFALEASIAGGSYLLVPLTAGLALLNTFVVKAHVQNLREKEEANYSIPEDEKLRAFDRTTWDCRSEALRTIRSPDIEFTDTFRWMLRHKEGSMVDIRKKGAASKPQPYEGETEPMVVKPLGSDEEHGHEVPEVTETQGDSVDNELDESNHATEESK</sequence>
<proteinExistence type="predicted"/>
<feature type="region of interest" description="Disordered" evidence="1">
    <location>
        <begin position="3526"/>
        <end position="3586"/>
    </location>
</feature>
<evidence type="ECO:0000256" key="3">
    <source>
        <dbReference type="SAM" id="SignalP"/>
    </source>
</evidence>
<evidence type="ECO:0000313" key="5">
    <source>
        <dbReference type="Proteomes" id="UP001153069"/>
    </source>
</evidence>
<dbReference type="OrthoDB" id="192699at2759"/>
<dbReference type="Proteomes" id="UP001153069">
    <property type="component" value="Unassembled WGS sequence"/>
</dbReference>
<organism evidence="4 5">
    <name type="scientific">Seminavis robusta</name>
    <dbReference type="NCBI Taxonomy" id="568900"/>
    <lineage>
        <taxon>Eukaryota</taxon>
        <taxon>Sar</taxon>
        <taxon>Stramenopiles</taxon>
        <taxon>Ochrophyta</taxon>
        <taxon>Bacillariophyta</taxon>
        <taxon>Bacillariophyceae</taxon>
        <taxon>Bacillariophycidae</taxon>
        <taxon>Naviculales</taxon>
        <taxon>Naviculaceae</taxon>
        <taxon>Seminavis</taxon>
    </lineage>
</organism>
<feature type="transmembrane region" description="Helical" evidence="2">
    <location>
        <begin position="3328"/>
        <end position="3358"/>
    </location>
</feature>
<protein>
    <submittedName>
        <fullName evidence="4">Paraquat-inducible protein A</fullName>
    </submittedName>
</protein>
<dbReference type="InterPro" id="IPR007498">
    <property type="entry name" value="PqiA-like"/>
</dbReference>
<feature type="transmembrane region" description="Helical" evidence="2">
    <location>
        <begin position="3010"/>
        <end position="3032"/>
    </location>
</feature>
<evidence type="ECO:0000256" key="1">
    <source>
        <dbReference type="SAM" id="MobiDB-lite"/>
    </source>
</evidence>
<gene>
    <name evidence="4" type="ORF">SEMRO_657_G182560.1</name>
</gene>
<feature type="transmembrane region" description="Helical" evidence="2">
    <location>
        <begin position="3153"/>
        <end position="3175"/>
    </location>
</feature>
<dbReference type="PANTHER" id="PTHR34730">
    <property type="entry name" value="UNNAMED PRODUCT"/>
    <property type="match status" value="1"/>
</dbReference>
<accession>A0A9N8E604</accession>
<dbReference type="EMBL" id="CAICTM010000656">
    <property type="protein sequence ID" value="CAB9514500.1"/>
    <property type="molecule type" value="Genomic_DNA"/>
</dbReference>
<evidence type="ECO:0000256" key="2">
    <source>
        <dbReference type="SAM" id="Phobius"/>
    </source>
</evidence>
<feature type="transmembrane region" description="Helical" evidence="2">
    <location>
        <begin position="3443"/>
        <end position="3460"/>
    </location>
</feature>
<keyword evidence="3" id="KW-0732">Signal</keyword>
<dbReference type="PANTHER" id="PTHR34730:SF1">
    <property type="entry name" value="PARAQUAT-INDUCIBLE PROTEIN A"/>
    <property type="match status" value="1"/>
</dbReference>
<feature type="transmembrane region" description="Helical" evidence="2">
    <location>
        <begin position="2937"/>
        <end position="2958"/>
    </location>
</feature>
<keyword evidence="2" id="KW-1133">Transmembrane helix</keyword>
<keyword evidence="2" id="KW-0472">Membrane</keyword>
<feature type="region of interest" description="Disordered" evidence="1">
    <location>
        <begin position="72"/>
        <end position="94"/>
    </location>
</feature>
<feature type="transmembrane region" description="Helical" evidence="2">
    <location>
        <begin position="3370"/>
        <end position="3391"/>
    </location>
</feature>